<dbReference type="AlphaFoldDB" id="I3XRI9"/>
<name>I3XRI9_DESAM</name>
<keyword evidence="2" id="KW-1133">Transmembrane helix</keyword>
<feature type="region of interest" description="Disordered" evidence="1">
    <location>
        <begin position="35"/>
        <end position="56"/>
    </location>
</feature>
<accession>I3XRI9</accession>
<evidence type="ECO:0000313" key="3">
    <source>
        <dbReference type="EMBL" id="AFL66563.1"/>
    </source>
</evidence>
<keyword evidence="2" id="KW-0472">Membrane</keyword>
<proteinExistence type="predicted"/>
<feature type="transmembrane region" description="Helical" evidence="2">
    <location>
        <begin position="12"/>
        <end position="32"/>
    </location>
</feature>
<reference evidence="3 4" key="1">
    <citation type="journal article" date="2012" name="J. Bacteriol.">
        <title>Complete Genome Sequence of Desulfurococcus fermentans, a Hyperthermophilic Cellulolytic Crenarchaeon Isolated from a Freshwater Hot Spring in Kamchatka, Russia.</title>
        <authorList>
            <person name="Susanti D."/>
            <person name="Johnson E.F."/>
            <person name="Rodriguez J.R."/>
            <person name="Anderson I."/>
            <person name="Perevalova A.A."/>
            <person name="Kyrpides N."/>
            <person name="Lucas S."/>
            <person name="Han J."/>
            <person name="Lapidus A."/>
            <person name="Cheng J.F."/>
            <person name="Goodwin L."/>
            <person name="Pitluck S."/>
            <person name="Mavrommatis K."/>
            <person name="Peters L."/>
            <person name="Land M.L."/>
            <person name="Hauser L."/>
            <person name="Gopalan V."/>
            <person name="Chan P.P."/>
            <person name="Lowe T.M."/>
            <person name="Atomi H."/>
            <person name="Bonch-Osmolovskaya E.A."/>
            <person name="Woyke T."/>
            <person name="Mukhopadhyay B."/>
        </authorList>
    </citation>
    <scope>NUCLEOTIDE SEQUENCE [LARGE SCALE GENOMIC DNA]</scope>
    <source>
        <strain evidence="3 4">DSM 16532</strain>
    </source>
</reference>
<keyword evidence="2" id="KW-0812">Transmembrane</keyword>
<evidence type="ECO:0000256" key="2">
    <source>
        <dbReference type="SAM" id="Phobius"/>
    </source>
</evidence>
<dbReference type="KEGG" id="dfd:Desfe_0662"/>
<gene>
    <name evidence="3" type="ORF">Desfe_0662</name>
</gene>
<evidence type="ECO:0000313" key="4">
    <source>
        <dbReference type="Proteomes" id="UP000006175"/>
    </source>
</evidence>
<protein>
    <submittedName>
        <fullName evidence="3">Uncharacterized protein</fullName>
    </submittedName>
</protein>
<dbReference type="Proteomes" id="UP000006175">
    <property type="component" value="Chromosome"/>
</dbReference>
<keyword evidence="4" id="KW-1185">Reference proteome</keyword>
<evidence type="ECO:0000256" key="1">
    <source>
        <dbReference type="SAM" id="MobiDB-lite"/>
    </source>
</evidence>
<dbReference type="HOGENOM" id="CLU_3002978_0_0_2"/>
<sequence>MRGFPTAMTSKSYGGWAGVTLSGWSLVIWAPMKWSPEGDETKGRSNPMKPKPLVHL</sequence>
<dbReference type="EMBL" id="CP003321">
    <property type="protein sequence ID" value="AFL66563.1"/>
    <property type="molecule type" value="Genomic_DNA"/>
</dbReference>
<organism evidence="3 4">
    <name type="scientific">Desulfurococcus amylolyticus DSM 16532</name>
    <dbReference type="NCBI Taxonomy" id="768672"/>
    <lineage>
        <taxon>Archaea</taxon>
        <taxon>Thermoproteota</taxon>
        <taxon>Thermoprotei</taxon>
        <taxon>Desulfurococcales</taxon>
        <taxon>Desulfurococcaceae</taxon>
        <taxon>Desulfurococcus</taxon>
    </lineage>
</organism>